<protein>
    <recommendedName>
        <fullName evidence="7">TctD-like protein</fullName>
    </recommendedName>
</protein>
<reference evidence="6" key="1">
    <citation type="journal article" date="2017" name="J. Phycol.">
        <title>Analysis of chloroplast genomes and a supermatrix inform reclassification of the Rhodomelaceae (Rhodophyta).</title>
        <authorList>
            <person name="Diaz-Tapia P."/>
            <person name="Maggs C.A."/>
            <person name="West J.A."/>
            <person name="Verbruggen H."/>
        </authorList>
    </citation>
    <scope>NUCLEOTIDE SEQUENCE</scope>
    <source>
        <strain evidence="6">PD1561</strain>
    </source>
</reference>
<dbReference type="InterPro" id="IPR050595">
    <property type="entry name" value="Bact_response_regulator"/>
</dbReference>
<dbReference type="SUPFAM" id="SSF52172">
    <property type="entry name" value="CheY-like"/>
    <property type="match status" value="1"/>
</dbReference>
<evidence type="ECO:0000256" key="1">
    <source>
        <dbReference type="ARBA" id="ARBA00022553"/>
    </source>
</evidence>
<dbReference type="SMART" id="SM00448">
    <property type="entry name" value="REC"/>
    <property type="match status" value="1"/>
</dbReference>
<dbReference type="Pfam" id="PF00196">
    <property type="entry name" value="GerE"/>
    <property type="match status" value="1"/>
</dbReference>
<dbReference type="AlphaFoldDB" id="A0A1Z1MQB9"/>
<dbReference type="InterPro" id="IPR011006">
    <property type="entry name" value="CheY-like_superfamily"/>
</dbReference>
<sequence length="214" mass="24616">MKKAKKVLLVDDDRNLCNLLSSYLLSEGLFVNSVESVRSALVYLKIDSPDLIISDIMIKDLDGYDFIKILKLDVIFVHIPVIFLTAKGMTFDRIKGYDLGCHAYLTKPFNPNELLAIIRSIFRNIDLLKSRYINPANNLYSDAAMFNSFTPRERNILMLVIDGYMNKEIALSLNTSLRNVEKYVSRLLYKTNTRNRTELVKSITDINIFNFKGE</sequence>
<evidence type="ECO:0000256" key="3">
    <source>
        <dbReference type="PROSITE-ProRule" id="PRU00169"/>
    </source>
</evidence>
<feature type="domain" description="Response regulatory" evidence="5">
    <location>
        <begin position="6"/>
        <end position="122"/>
    </location>
</feature>
<geneLocation type="chloroplast" evidence="6"/>
<dbReference type="Gene3D" id="1.10.10.10">
    <property type="entry name" value="Winged helix-like DNA-binding domain superfamily/Winged helix DNA-binding domain"/>
    <property type="match status" value="1"/>
</dbReference>
<dbReference type="SUPFAM" id="SSF46894">
    <property type="entry name" value="C-terminal effector domain of the bipartite response regulators"/>
    <property type="match status" value="1"/>
</dbReference>
<dbReference type="CDD" id="cd06170">
    <property type="entry name" value="LuxR_C_like"/>
    <property type="match status" value="1"/>
</dbReference>
<dbReference type="EMBL" id="MF101450">
    <property type="protein sequence ID" value="ARW68059.1"/>
    <property type="molecule type" value="Genomic_DNA"/>
</dbReference>
<dbReference type="PROSITE" id="PS50043">
    <property type="entry name" value="HTH_LUXR_2"/>
    <property type="match status" value="1"/>
</dbReference>
<keyword evidence="6" id="KW-0934">Plastid</keyword>
<dbReference type="GO" id="GO:0003677">
    <property type="term" value="F:DNA binding"/>
    <property type="evidence" value="ECO:0007669"/>
    <property type="project" value="UniProtKB-KW"/>
</dbReference>
<keyword evidence="2" id="KW-0238">DNA-binding</keyword>
<dbReference type="InterPro" id="IPR016032">
    <property type="entry name" value="Sig_transdc_resp-reg_C-effctor"/>
</dbReference>
<organism evidence="6">
    <name type="scientific">Cliftonaea pectinata</name>
    <dbReference type="NCBI Taxonomy" id="2007206"/>
    <lineage>
        <taxon>Eukaryota</taxon>
        <taxon>Rhodophyta</taxon>
        <taxon>Florideophyceae</taxon>
        <taxon>Rhodymeniophycidae</taxon>
        <taxon>Ceramiales</taxon>
        <taxon>Rhodomelaceae</taxon>
        <taxon>Polyzonieae</taxon>
        <taxon>Cliftonaea</taxon>
    </lineage>
</organism>
<dbReference type="InterPro" id="IPR000792">
    <property type="entry name" value="Tscrpt_reg_LuxR_C"/>
</dbReference>
<keyword evidence="1 3" id="KW-0597">Phosphoprotein</keyword>
<dbReference type="PROSITE" id="PS50110">
    <property type="entry name" value="RESPONSE_REGULATORY"/>
    <property type="match status" value="1"/>
</dbReference>
<keyword evidence="6" id="KW-0150">Chloroplast</keyword>
<dbReference type="PANTHER" id="PTHR44591:SF3">
    <property type="entry name" value="RESPONSE REGULATORY DOMAIN-CONTAINING PROTEIN"/>
    <property type="match status" value="1"/>
</dbReference>
<dbReference type="PANTHER" id="PTHR44591">
    <property type="entry name" value="STRESS RESPONSE REGULATOR PROTEIN 1"/>
    <property type="match status" value="1"/>
</dbReference>
<gene>
    <name evidence="6" type="primary">ycf29</name>
</gene>
<dbReference type="GeneID" id="33361463"/>
<proteinExistence type="predicted"/>
<dbReference type="SMART" id="SM00421">
    <property type="entry name" value="HTH_LUXR"/>
    <property type="match status" value="1"/>
</dbReference>
<dbReference type="Pfam" id="PF00072">
    <property type="entry name" value="Response_reg"/>
    <property type="match status" value="1"/>
</dbReference>
<accession>A0A1Z1MQB9</accession>
<name>A0A1Z1MQB9_9FLOR</name>
<evidence type="ECO:0008006" key="7">
    <source>
        <dbReference type="Google" id="ProtNLM"/>
    </source>
</evidence>
<dbReference type="GO" id="GO:0006355">
    <property type="term" value="P:regulation of DNA-templated transcription"/>
    <property type="evidence" value="ECO:0007669"/>
    <property type="project" value="InterPro"/>
</dbReference>
<evidence type="ECO:0000313" key="6">
    <source>
        <dbReference type="EMBL" id="ARW68059.1"/>
    </source>
</evidence>
<dbReference type="Gene3D" id="3.40.50.2300">
    <property type="match status" value="1"/>
</dbReference>
<evidence type="ECO:0000256" key="2">
    <source>
        <dbReference type="ARBA" id="ARBA00023125"/>
    </source>
</evidence>
<dbReference type="PRINTS" id="PR00038">
    <property type="entry name" value="HTHLUXR"/>
</dbReference>
<feature type="domain" description="HTH luxR-type" evidence="4">
    <location>
        <begin position="142"/>
        <end position="207"/>
    </location>
</feature>
<dbReference type="RefSeq" id="YP_009398995.1">
    <property type="nucleotide sequence ID" value="NC_035294.1"/>
</dbReference>
<dbReference type="InterPro" id="IPR036388">
    <property type="entry name" value="WH-like_DNA-bd_sf"/>
</dbReference>
<feature type="modified residue" description="4-aspartylphosphate" evidence="3">
    <location>
        <position position="55"/>
    </location>
</feature>
<evidence type="ECO:0000259" key="5">
    <source>
        <dbReference type="PROSITE" id="PS50110"/>
    </source>
</evidence>
<evidence type="ECO:0000259" key="4">
    <source>
        <dbReference type="PROSITE" id="PS50043"/>
    </source>
</evidence>
<dbReference type="InterPro" id="IPR001789">
    <property type="entry name" value="Sig_transdc_resp-reg_receiver"/>
</dbReference>
<dbReference type="GO" id="GO:0000160">
    <property type="term" value="P:phosphorelay signal transduction system"/>
    <property type="evidence" value="ECO:0007669"/>
    <property type="project" value="InterPro"/>
</dbReference>